<name>A0ABQ4KMT1_9BACI</name>
<evidence type="ECO:0000256" key="1">
    <source>
        <dbReference type="SAM" id="MobiDB-lite"/>
    </source>
</evidence>
<proteinExistence type="predicted"/>
<dbReference type="EMBL" id="BORB01000037">
    <property type="protein sequence ID" value="GIN59182.1"/>
    <property type="molecule type" value="Genomic_DNA"/>
</dbReference>
<gene>
    <name evidence="2" type="ORF">J8TS2_35010</name>
</gene>
<protein>
    <submittedName>
        <fullName evidence="2">Uncharacterized protein</fullName>
    </submittedName>
</protein>
<evidence type="ECO:0000313" key="3">
    <source>
        <dbReference type="Proteomes" id="UP000679950"/>
    </source>
</evidence>
<reference evidence="2 3" key="1">
    <citation type="submission" date="2021-03" db="EMBL/GenBank/DDBJ databases">
        <title>Antimicrobial resistance genes in bacteria isolated from Japanese honey, and their potential for conferring macrolide and lincosamide resistance in the American foulbrood pathogen Paenibacillus larvae.</title>
        <authorList>
            <person name="Okamoto M."/>
            <person name="Kumagai M."/>
            <person name="Kanamori H."/>
            <person name="Takamatsu D."/>
        </authorList>
    </citation>
    <scope>NUCLEOTIDE SEQUENCE [LARGE SCALE GENOMIC DNA]</scope>
    <source>
        <strain evidence="2 3">J8TS2</strain>
    </source>
</reference>
<organism evidence="2 3">
    <name type="scientific">Lederbergia ruris</name>
    <dbReference type="NCBI Taxonomy" id="217495"/>
    <lineage>
        <taxon>Bacteria</taxon>
        <taxon>Bacillati</taxon>
        <taxon>Bacillota</taxon>
        <taxon>Bacilli</taxon>
        <taxon>Bacillales</taxon>
        <taxon>Bacillaceae</taxon>
        <taxon>Lederbergia</taxon>
    </lineage>
</organism>
<feature type="region of interest" description="Disordered" evidence="1">
    <location>
        <begin position="32"/>
        <end position="59"/>
    </location>
</feature>
<dbReference type="Proteomes" id="UP000679950">
    <property type="component" value="Unassembled WGS sequence"/>
</dbReference>
<accession>A0ABQ4KMT1</accession>
<keyword evidence="3" id="KW-1185">Reference proteome</keyword>
<comment type="caution">
    <text evidence="2">The sequence shown here is derived from an EMBL/GenBank/DDBJ whole genome shotgun (WGS) entry which is preliminary data.</text>
</comment>
<sequence>MKTSIQPRFGYAKTRERLENVDPTKVWICENKGKPRNRRSNQGLDMRKQRKAEKPSIHPWFGYAKTKESRENVDPTKVWICENKGEP</sequence>
<evidence type="ECO:0000313" key="2">
    <source>
        <dbReference type="EMBL" id="GIN59182.1"/>
    </source>
</evidence>